<evidence type="ECO:0000259" key="2">
    <source>
        <dbReference type="Pfam" id="PF07859"/>
    </source>
</evidence>
<dbReference type="Proteomes" id="UP001610432">
    <property type="component" value="Unassembled WGS sequence"/>
</dbReference>
<keyword evidence="1 3" id="KW-0378">Hydrolase</keyword>
<evidence type="ECO:0000256" key="1">
    <source>
        <dbReference type="ARBA" id="ARBA00022801"/>
    </source>
</evidence>
<dbReference type="InterPro" id="IPR050300">
    <property type="entry name" value="GDXG_lipolytic_enzyme"/>
</dbReference>
<evidence type="ECO:0000313" key="3">
    <source>
        <dbReference type="EMBL" id="KAL2866078.1"/>
    </source>
</evidence>
<accession>A0ABR4LNG1</accession>
<gene>
    <name evidence="3" type="ORF">BJX67DRAFT_382179</name>
</gene>
<protein>
    <submittedName>
        <fullName evidence="3">Alpha/Beta hydrolase protein</fullName>
    </submittedName>
</protein>
<feature type="domain" description="Alpha/beta hydrolase fold-3" evidence="2">
    <location>
        <begin position="136"/>
        <end position="282"/>
    </location>
</feature>
<dbReference type="InterPro" id="IPR013094">
    <property type="entry name" value="AB_hydrolase_3"/>
</dbReference>
<keyword evidence="4" id="KW-1185">Reference proteome</keyword>
<sequence>MGSTHKQTGYRYAEYGIPDPDFDKYEDLESPFAEVEDLSVPAMREIAAQMPVTFPYGEDEVASVSISHERIKARDGAELELRIYKDKSLDRKGILFFVTHGGGWVFGDHSTEEAMNRLVAKRTSSVVVSVNYRLQCRENAESLEIDANRVIVGGSSSGGIIAAALALKDGDEGIGAIFGQVLNIPDTWHPTHFPKDRFEYYSPEQNKDAPILTTEAAHWFWDLYCATDDADCYASPLLASYHEGYHQHQDVIPSATTGWLTAKHSKPVPVKTKIYPRLPHAFCLFPDLKETRTYFSSIVDWINFLDKDLAKIL</sequence>
<dbReference type="Gene3D" id="3.40.50.1820">
    <property type="entry name" value="alpha/beta hydrolase"/>
    <property type="match status" value="1"/>
</dbReference>
<dbReference type="EMBL" id="JBFXLQ010000027">
    <property type="protein sequence ID" value="KAL2866078.1"/>
    <property type="molecule type" value="Genomic_DNA"/>
</dbReference>
<name>A0ABR4LNG1_9EURO</name>
<dbReference type="GeneID" id="98148253"/>
<dbReference type="InterPro" id="IPR029058">
    <property type="entry name" value="AB_hydrolase_fold"/>
</dbReference>
<proteinExistence type="predicted"/>
<dbReference type="GO" id="GO:0016787">
    <property type="term" value="F:hydrolase activity"/>
    <property type="evidence" value="ECO:0007669"/>
    <property type="project" value="UniProtKB-KW"/>
</dbReference>
<dbReference type="PANTHER" id="PTHR48081:SF8">
    <property type="entry name" value="ALPHA_BETA HYDROLASE FOLD-3 DOMAIN-CONTAINING PROTEIN-RELATED"/>
    <property type="match status" value="1"/>
</dbReference>
<comment type="caution">
    <text evidence="3">The sequence shown here is derived from an EMBL/GenBank/DDBJ whole genome shotgun (WGS) entry which is preliminary data.</text>
</comment>
<organism evidence="3 4">
    <name type="scientific">Aspergillus lucknowensis</name>
    <dbReference type="NCBI Taxonomy" id="176173"/>
    <lineage>
        <taxon>Eukaryota</taxon>
        <taxon>Fungi</taxon>
        <taxon>Dikarya</taxon>
        <taxon>Ascomycota</taxon>
        <taxon>Pezizomycotina</taxon>
        <taxon>Eurotiomycetes</taxon>
        <taxon>Eurotiomycetidae</taxon>
        <taxon>Eurotiales</taxon>
        <taxon>Aspergillaceae</taxon>
        <taxon>Aspergillus</taxon>
        <taxon>Aspergillus subgen. Nidulantes</taxon>
    </lineage>
</organism>
<dbReference type="Pfam" id="PF07859">
    <property type="entry name" value="Abhydrolase_3"/>
    <property type="match status" value="1"/>
</dbReference>
<dbReference type="RefSeq" id="XP_070885057.1">
    <property type="nucleotide sequence ID" value="XM_071033181.1"/>
</dbReference>
<dbReference type="PANTHER" id="PTHR48081">
    <property type="entry name" value="AB HYDROLASE SUPERFAMILY PROTEIN C4A8.06C"/>
    <property type="match status" value="1"/>
</dbReference>
<reference evidence="3 4" key="1">
    <citation type="submission" date="2024-07" db="EMBL/GenBank/DDBJ databases">
        <title>Section-level genome sequencing and comparative genomics of Aspergillus sections Usti and Cavernicolus.</title>
        <authorList>
            <consortium name="Lawrence Berkeley National Laboratory"/>
            <person name="Nybo J.L."/>
            <person name="Vesth T.C."/>
            <person name="Theobald S."/>
            <person name="Frisvad J.C."/>
            <person name="Larsen T.O."/>
            <person name="Kjaerboelling I."/>
            <person name="Rothschild-Mancinelli K."/>
            <person name="Lyhne E.K."/>
            <person name="Kogle M.E."/>
            <person name="Barry K."/>
            <person name="Clum A."/>
            <person name="Na H."/>
            <person name="Ledsgaard L."/>
            <person name="Lin J."/>
            <person name="Lipzen A."/>
            <person name="Kuo A."/>
            <person name="Riley R."/>
            <person name="Mondo S."/>
            <person name="Labutti K."/>
            <person name="Haridas S."/>
            <person name="Pangalinan J."/>
            <person name="Salamov A.A."/>
            <person name="Simmons B.A."/>
            <person name="Magnuson J.K."/>
            <person name="Chen J."/>
            <person name="Drula E."/>
            <person name="Henrissat B."/>
            <person name="Wiebenga A."/>
            <person name="Lubbers R.J."/>
            <person name="Gomes A.C."/>
            <person name="Macurrencykelacurrency M.R."/>
            <person name="Stajich J."/>
            <person name="Grigoriev I.V."/>
            <person name="Mortensen U.H."/>
            <person name="De Vries R.P."/>
            <person name="Baker S.E."/>
            <person name="Andersen M.R."/>
        </authorList>
    </citation>
    <scope>NUCLEOTIDE SEQUENCE [LARGE SCALE GENOMIC DNA]</scope>
    <source>
        <strain evidence="3 4">CBS 449.75</strain>
    </source>
</reference>
<evidence type="ECO:0000313" key="4">
    <source>
        <dbReference type="Proteomes" id="UP001610432"/>
    </source>
</evidence>
<dbReference type="SUPFAM" id="SSF53474">
    <property type="entry name" value="alpha/beta-Hydrolases"/>
    <property type="match status" value="1"/>
</dbReference>